<sequence length="101" mass="10776">MGLTATSYVLTCSLQLTVFLVVFSSEITLISAGSSNPSFGKNSSVGNETNKKCDLGGNECKEGVILPIWLPENPSFGNKLARATVYFVGLFYMFLGVSIIA</sequence>
<gene>
    <name evidence="1" type="ORF">DPEC_G00178870</name>
</gene>
<evidence type="ECO:0000313" key="2">
    <source>
        <dbReference type="Proteomes" id="UP001157502"/>
    </source>
</evidence>
<dbReference type="Proteomes" id="UP001157502">
    <property type="component" value="Chromosome 14"/>
</dbReference>
<accession>A0ACC2GF89</accession>
<keyword evidence="2" id="KW-1185">Reference proteome</keyword>
<name>A0ACC2GF89_DALPE</name>
<organism evidence="1 2">
    <name type="scientific">Dallia pectoralis</name>
    <name type="common">Alaska blackfish</name>
    <dbReference type="NCBI Taxonomy" id="75939"/>
    <lineage>
        <taxon>Eukaryota</taxon>
        <taxon>Metazoa</taxon>
        <taxon>Chordata</taxon>
        <taxon>Craniata</taxon>
        <taxon>Vertebrata</taxon>
        <taxon>Euteleostomi</taxon>
        <taxon>Actinopterygii</taxon>
        <taxon>Neopterygii</taxon>
        <taxon>Teleostei</taxon>
        <taxon>Protacanthopterygii</taxon>
        <taxon>Esociformes</taxon>
        <taxon>Umbridae</taxon>
        <taxon>Dallia</taxon>
    </lineage>
</organism>
<comment type="caution">
    <text evidence="1">The sequence shown here is derived from an EMBL/GenBank/DDBJ whole genome shotgun (WGS) entry which is preliminary data.</text>
</comment>
<protein>
    <submittedName>
        <fullName evidence="1">Uncharacterized protein</fullName>
    </submittedName>
</protein>
<feature type="non-terminal residue" evidence="1">
    <location>
        <position position="101"/>
    </location>
</feature>
<evidence type="ECO:0000313" key="1">
    <source>
        <dbReference type="EMBL" id="KAJ8002341.1"/>
    </source>
</evidence>
<proteinExistence type="predicted"/>
<reference evidence="1" key="1">
    <citation type="submission" date="2021-05" db="EMBL/GenBank/DDBJ databases">
        <authorList>
            <person name="Pan Q."/>
            <person name="Jouanno E."/>
            <person name="Zahm M."/>
            <person name="Klopp C."/>
            <person name="Cabau C."/>
            <person name="Louis A."/>
            <person name="Berthelot C."/>
            <person name="Parey E."/>
            <person name="Roest Crollius H."/>
            <person name="Montfort J."/>
            <person name="Robinson-Rechavi M."/>
            <person name="Bouchez O."/>
            <person name="Lampietro C."/>
            <person name="Lopez Roques C."/>
            <person name="Donnadieu C."/>
            <person name="Postlethwait J."/>
            <person name="Bobe J."/>
            <person name="Dillon D."/>
            <person name="Chandos A."/>
            <person name="von Hippel F."/>
            <person name="Guiguen Y."/>
        </authorList>
    </citation>
    <scope>NUCLEOTIDE SEQUENCE</scope>
    <source>
        <strain evidence="1">YG-Jan2019</strain>
    </source>
</reference>
<dbReference type="EMBL" id="CM055741">
    <property type="protein sequence ID" value="KAJ8002341.1"/>
    <property type="molecule type" value="Genomic_DNA"/>
</dbReference>